<dbReference type="Pfam" id="PF22902">
    <property type="entry name" value="NOMO1-like_9th"/>
    <property type="match status" value="1"/>
</dbReference>
<dbReference type="SUPFAM" id="SSF49464">
    <property type="entry name" value="Carboxypeptidase regulatory domain-like"/>
    <property type="match status" value="1"/>
</dbReference>
<evidence type="ECO:0000256" key="6">
    <source>
        <dbReference type="ARBA" id="ARBA00023136"/>
    </source>
</evidence>
<dbReference type="InterPro" id="IPR051417">
    <property type="entry name" value="SDr/BOS_complex"/>
</dbReference>
<evidence type="ECO:0000259" key="13">
    <source>
        <dbReference type="Pfam" id="PF23194"/>
    </source>
</evidence>
<dbReference type="SUPFAM" id="SSF49452">
    <property type="entry name" value="Starch-binding domain-like"/>
    <property type="match status" value="3"/>
</dbReference>
<keyword evidence="5" id="KW-1133">Transmembrane helix</keyword>
<evidence type="ECO:0000259" key="11">
    <source>
        <dbReference type="Pfam" id="PF23192"/>
    </source>
</evidence>
<dbReference type="Pfam" id="PF23192">
    <property type="entry name" value="NOMO_12th"/>
    <property type="match status" value="1"/>
</dbReference>
<evidence type="ECO:0000256" key="3">
    <source>
        <dbReference type="ARBA" id="ARBA00022729"/>
    </source>
</evidence>
<dbReference type="InterPro" id="IPR055075">
    <property type="entry name" value="NOMO-like_N"/>
</dbReference>
<feature type="domain" description="NOMO third transthyretin-like" evidence="12">
    <location>
        <begin position="236"/>
        <end position="344"/>
    </location>
</feature>
<evidence type="ECO:0000259" key="8">
    <source>
        <dbReference type="Pfam" id="PF22902"/>
    </source>
</evidence>
<feature type="domain" description="NOMO fifth transthyretin-like" evidence="13">
    <location>
        <begin position="425"/>
        <end position="502"/>
    </location>
</feature>
<name>A0ABN7AU70_9HEMI</name>
<dbReference type="InterPro" id="IPR008969">
    <property type="entry name" value="CarboxyPept-like_regulatory"/>
</dbReference>
<feature type="domain" description="NOMO seventh transthyretin-like" evidence="10">
    <location>
        <begin position="592"/>
        <end position="662"/>
    </location>
</feature>
<organism evidence="14 15">
    <name type="scientific">Nesidiocoris tenuis</name>
    <dbReference type="NCBI Taxonomy" id="355587"/>
    <lineage>
        <taxon>Eukaryota</taxon>
        <taxon>Metazoa</taxon>
        <taxon>Ecdysozoa</taxon>
        <taxon>Arthropoda</taxon>
        <taxon>Hexapoda</taxon>
        <taxon>Insecta</taxon>
        <taxon>Pterygota</taxon>
        <taxon>Neoptera</taxon>
        <taxon>Paraneoptera</taxon>
        <taxon>Hemiptera</taxon>
        <taxon>Heteroptera</taxon>
        <taxon>Panheteroptera</taxon>
        <taxon>Cimicomorpha</taxon>
        <taxon>Miridae</taxon>
        <taxon>Dicyphina</taxon>
        <taxon>Nesidiocoris</taxon>
    </lineage>
</organism>
<dbReference type="Pfam" id="PF22904">
    <property type="entry name" value="NOMO1-like_2nd"/>
    <property type="match status" value="1"/>
</dbReference>
<evidence type="ECO:0000259" key="12">
    <source>
        <dbReference type="Pfam" id="PF23193"/>
    </source>
</evidence>
<dbReference type="Pfam" id="PF23141">
    <property type="entry name" value="Ig_NOMO"/>
    <property type="match status" value="1"/>
</dbReference>
<evidence type="ECO:0000256" key="4">
    <source>
        <dbReference type="ARBA" id="ARBA00022824"/>
    </source>
</evidence>
<dbReference type="InterPro" id="IPR056319">
    <property type="entry name" value="NOMO_7th"/>
</dbReference>
<dbReference type="PANTHER" id="PTHR23303:SF14">
    <property type="entry name" value="BOS COMPLEX SUBUNIT NOMO1-RELATED"/>
    <property type="match status" value="1"/>
</dbReference>
<dbReference type="SUPFAM" id="SSF49478">
    <property type="entry name" value="Cna protein B-type domain"/>
    <property type="match status" value="1"/>
</dbReference>
<dbReference type="Pfam" id="PF23194">
    <property type="entry name" value="NOMO_5th"/>
    <property type="match status" value="1"/>
</dbReference>
<keyword evidence="3" id="KW-0732">Signal</keyword>
<dbReference type="EMBL" id="AP028913">
    <property type="protein sequence ID" value="BES94844.1"/>
    <property type="molecule type" value="Genomic_DNA"/>
</dbReference>
<dbReference type="InterPro" id="IPR055073">
    <property type="entry name" value="NOMO1-like_9th"/>
</dbReference>
<accession>A0ABN7AU70</accession>
<dbReference type="PANTHER" id="PTHR23303">
    <property type="entry name" value="CARBOXYPEPTIDASE REGULATORY REGION-CONTAINING"/>
    <property type="match status" value="1"/>
</dbReference>
<evidence type="ECO:0000256" key="2">
    <source>
        <dbReference type="ARBA" id="ARBA00022692"/>
    </source>
</evidence>
<evidence type="ECO:0000259" key="7">
    <source>
        <dbReference type="Pfam" id="PF22898"/>
    </source>
</evidence>
<dbReference type="InterPro" id="IPR056191">
    <property type="entry name" value="NOMO_12th"/>
</dbReference>
<dbReference type="Pfam" id="PF13620">
    <property type="entry name" value="CarboxypepD_reg"/>
    <property type="match status" value="1"/>
</dbReference>
<dbReference type="InterPro" id="IPR055074">
    <property type="entry name" value="NOMO1-3_2nd"/>
</dbReference>
<gene>
    <name evidence="14" type="ORF">NTJ_07654</name>
</gene>
<keyword evidence="15" id="KW-1185">Reference proteome</keyword>
<dbReference type="InterPro" id="IPR013784">
    <property type="entry name" value="Carb-bd-like_fold"/>
</dbReference>
<evidence type="ECO:0000256" key="5">
    <source>
        <dbReference type="ARBA" id="ARBA00022989"/>
    </source>
</evidence>
<dbReference type="Pfam" id="PF23193">
    <property type="entry name" value="NOMO_3rd"/>
    <property type="match status" value="1"/>
</dbReference>
<keyword evidence="4" id="KW-0256">Endoplasmic reticulum</keyword>
<dbReference type="Pfam" id="PF22898">
    <property type="entry name" value="NOMO1-like_1st"/>
    <property type="match status" value="1"/>
</dbReference>
<evidence type="ECO:0000313" key="14">
    <source>
        <dbReference type="EMBL" id="BES94844.1"/>
    </source>
</evidence>
<dbReference type="InterPro" id="IPR056190">
    <property type="entry name" value="NOMO_5th"/>
</dbReference>
<dbReference type="Proteomes" id="UP001307889">
    <property type="component" value="Chromosome 5"/>
</dbReference>
<evidence type="ECO:0000256" key="1">
    <source>
        <dbReference type="ARBA" id="ARBA00004115"/>
    </source>
</evidence>
<feature type="domain" description="NOMO-like ninth beta-sandwich" evidence="8">
    <location>
        <begin position="758"/>
        <end position="832"/>
    </location>
</feature>
<reference evidence="14 15" key="1">
    <citation type="submission" date="2023-09" db="EMBL/GenBank/DDBJ databases">
        <title>Nesidiocoris tenuis whole genome shotgun sequence.</title>
        <authorList>
            <person name="Shibata T."/>
            <person name="Shimoda M."/>
            <person name="Kobayashi T."/>
            <person name="Uehara T."/>
        </authorList>
    </citation>
    <scope>NUCLEOTIDE SEQUENCE [LARGE SCALE GENOMIC DNA]</scope>
    <source>
        <strain evidence="14 15">Japan</strain>
    </source>
</reference>
<evidence type="ECO:0000313" key="15">
    <source>
        <dbReference type="Proteomes" id="UP001307889"/>
    </source>
</evidence>
<dbReference type="InterPro" id="IPR056189">
    <property type="entry name" value="NOMO_3rd"/>
</dbReference>
<keyword evidence="6" id="KW-0472">Membrane</keyword>
<keyword evidence="2" id="KW-0812">Transmembrane</keyword>
<dbReference type="Gene3D" id="2.60.40.1120">
    <property type="entry name" value="Carboxypeptidase-like, regulatory domain"/>
    <property type="match status" value="2"/>
</dbReference>
<feature type="domain" description="NOMO C-terminal transthyretin-like" evidence="11">
    <location>
        <begin position="1020"/>
        <end position="1123"/>
    </location>
</feature>
<feature type="domain" description="NOMO second beta-sandwich" evidence="9">
    <location>
        <begin position="141"/>
        <end position="230"/>
    </location>
</feature>
<evidence type="ECO:0000259" key="10">
    <source>
        <dbReference type="Pfam" id="PF23141"/>
    </source>
</evidence>
<protein>
    <submittedName>
        <fullName evidence="14">Nodal modulator</fullName>
    </submittedName>
</protein>
<feature type="domain" description="NOMO-like N-terminal beta-sandwich" evidence="7">
    <location>
        <begin position="56"/>
        <end position="139"/>
    </location>
</feature>
<evidence type="ECO:0000259" key="9">
    <source>
        <dbReference type="Pfam" id="PF22904"/>
    </source>
</evidence>
<proteinExistence type="predicted"/>
<comment type="subcellular location">
    <subcellularLocation>
        <location evidence="1">Endoplasmic reticulum membrane</location>
        <topology evidence="1">Single-pass type I membrane protein</topology>
    </subcellularLocation>
</comment>
<sequence>MNLSDEARRIKGRALRSNNIFTHVYTSDPIMISSAILAYLSILSFAVADDILGCNGFIKSDVPINYSSVEIRLLTKQGVLKDQTDCAPNNGYYFLPMYDKGEYILKVAPPQGWKFEPSEVPLIFDGTTDLCSKGKDINFNFLGFAIDGQVVSDGFQTGPKDVAVELLASGSSHPLLSTHSLADGRFSFSPVPPGPYKIKIAHPRWKISKSEVALVIKDGNGKIPAGSLAVAGYDITGQVTSDNQPISGVSFVLFARQKQVSVSGCDSTPLPEFVPNSSLQGHRLICHVTSNSQGSFTFPQVSPGEFVLVPHYKGSKSTKFDVHPRSLQINVRHSSLHLNSPFQVKGFTVTGRVLWSPNGKPMNGATIYLNGNVVGKTDADGVYTLESMQAGTYLVKVEAENVVFKESEVKISSTTLPDLVPFSYKVCGHFQSPTSSGPYKVELTSADSTTTEVTTDSKGSYCLFLTPGKYTFTPVPDKGGLLFSPAKRTVNVVDGPIRNVDFSQLRSTIKGKIVCMTQCPLIAVNLKPRGQGSALQTIAKNGRYEFGDVMPGDYDIYLEPGLGWCWDKESLSLIVVDEITEVPTFTQSGYTVTIVSSHSTGLTYYSEGLPNEKLKLNVSPGSTHICVSKSTPYIFKPEGCHRYEEETFRWVTGSSVVLKAVSHANSYSLVSSEEIADLTLTATPIGADEAQPTIIKPTIGTKTEGSVRYDFTVQLKPNEGLNIAPAAGVFLFTPSSNKIRGHSDCFNSSQALFTAEKGQIISGKVVSGDGKGVPGVLISVIGEIGAVLATMTTEADGSYKFPPLIPTPNIKVAAEKEGYVLTGLAKLGEFSAHKLAEIIVSVSDMASKEKLQGVLLSLSGGKNYRRNAQTNADGTMSFLSLSPGEYFLKPMMKEYRFHPQNKIIKVQEGATVPVTLNGERVAYSCIGQVASLNGEGEGSVVVEAAGIGDCSNLLEDATSNESGSFRIRGLKPGCEYNVRVKEGPDVNHHILKSGQDSIPIKVGKGDVSGLKMYALRPSSRVDVLVYVVADRAEDLKTLRLRLIREDEPDTAVSIIKLSEYKPSSSGYALTSVMIALPPIQADGRSYVLQLESSLPLGTHEYINRPVHFKASGSHKVFRMTFSPNLKSRDPELSQSSYIVLPLLILLGITFYNKDAVVQLTLSALERSRQQTATVKASANDDLLVTDPFADYPKKKSKFRKT</sequence>